<evidence type="ECO:0000259" key="2">
    <source>
        <dbReference type="Pfam" id="PF12867"/>
    </source>
</evidence>
<dbReference type="SUPFAM" id="SSF109854">
    <property type="entry name" value="DinB/YfiT-like putative metalloenzymes"/>
    <property type="match status" value="1"/>
</dbReference>
<evidence type="ECO:0000256" key="1">
    <source>
        <dbReference type="SAM" id="Phobius"/>
    </source>
</evidence>
<dbReference type="EMBL" id="CP023777">
    <property type="protein sequence ID" value="ATL49329.1"/>
    <property type="molecule type" value="Genomic_DNA"/>
</dbReference>
<accession>A0A291QZ79</accession>
<dbReference type="Gene3D" id="1.20.120.450">
    <property type="entry name" value="dinb family like domain"/>
    <property type="match status" value="1"/>
</dbReference>
<dbReference type="Proteomes" id="UP000220133">
    <property type="component" value="Chromosome"/>
</dbReference>
<evidence type="ECO:0000313" key="4">
    <source>
        <dbReference type="Proteomes" id="UP000220133"/>
    </source>
</evidence>
<dbReference type="InterPro" id="IPR024775">
    <property type="entry name" value="DinB-like"/>
</dbReference>
<reference evidence="3 4" key="1">
    <citation type="submission" date="2017-10" db="EMBL/GenBank/DDBJ databases">
        <title>Paenichitinophaga pekingensis gen. nov., sp. nov., isolated from activated sludge.</title>
        <authorList>
            <person name="Jin D."/>
            <person name="Kong X."/>
            <person name="Deng Y."/>
            <person name="Bai Z."/>
        </authorList>
    </citation>
    <scope>NUCLEOTIDE SEQUENCE [LARGE SCALE GENOMIC DNA]</scope>
    <source>
        <strain evidence="3 4">13</strain>
    </source>
</reference>
<dbReference type="AlphaFoldDB" id="A0A291QZ79"/>
<feature type="domain" description="DinB-like" evidence="2">
    <location>
        <begin position="72"/>
        <end position="194"/>
    </location>
</feature>
<keyword evidence="1" id="KW-0812">Transmembrane</keyword>
<dbReference type="InterPro" id="IPR034660">
    <property type="entry name" value="DinB/YfiT-like"/>
</dbReference>
<keyword evidence="1" id="KW-0472">Membrane</keyword>
<keyword evidence="1" id="KW-1133">Transmembrane helix</keyword>
<dbReference type="KEGG" id="cbae:COR50_20310"/>
<proteinExistence type="predicted"/>
<dbReference type="Pfam" id="PF12867">
    <property type="entry name" value="DinB_2"/>
    <property type="match status" value="1"/>
</dbReference>
<sequence>MDYPCKAKNTIQICIGQIFYFEICLFWLETVSLARGILSLIVIIREHKLSTMLHPSLQSRLENQHLALIDKLENVPASILKTRIVPGKWTVQENLAHLVSYQPVFLERMQLILTQPDPAILPYQADTDPLFAGLIDLPLEEVILEMKKGREQVLNLIGSLSPAEFARKGAHPVYGNLSILGWTEFFILHESHHMFTMYRLLAQPLS</sequence>
<protein>
    <recommendedName>
        <fullName evidence="2">DinB-like domain-containing protein</fullName>
    </recommendedName>
</protein>
<feature type="transmembrane region" description="Helical" evidence="1">
    <location>
        <begin position="18"/>
        <end position="44"/>
    </location>
</feature>
<gene>
    <name evidence="3" type="ORF">COR50_20310</name>
</gene>
<organism evidence="3 4">
    <name type="scientific">Chitinophaga caeni</name>
    <dbReference type="NCBI Taxonomy" id="2029983"/>
    <lineage>
        <taxon>Bacteria</taxon>
        <taxon>Pseudomonadati</taxon>
        <taxon>Bacteroidota</taxon>
        <taxon>Chitinophagia</taxon>
        <taxon>Chitinophagales</taxon>
        <taxon>Chitinophagaceae</taxon>
        <taxon>Chitinophaga</taxon>
    </lineage>
</organism>
<evidence type="ECO:0000313" key="3">
    <source>
        <dbReference type="EMBL" id="ATL49329.1"/>
    </source>
</evidence>
<keyword evidence="4" id="KW-1185">Reference proteome</keyword>
<name>A0A291QZ79_9BACT</name>